<feature type="transmembrane region" description="Helical" evidence="2">
    <location>
        <begin position="151"/>
        <end position="172"/>
    </location>
</feature>
<feature type="transmembrane region" description="Helical" evidence="2">
    <location>
        <begin position="35"/>
        <end position="53"/>
    </location>
</feature>
<dbReference type="AlphaFoldDB" id="A0A7Y9DQ83"/>
<name>A0A7Y9DQ83_9ACTN</name>
<feature type="transmembrane region" description="Helical" evidence="2">
    <location>
        <begin position="119"/>
        <end position="139"/>
    </location>
</feature>
<evidence type="ECO:0000256" key="2">
    <source>
        <dbReference type="SAM" id="Phobius"/>
    </source>
</evidence>
<feature type="transmembrane region" description="Helical" evidence="2">
    <location>
        <begin position="91"/>
        <end position="113"/>
    </location>
</feature>
<keyword evidence="2" id="KW-0812">Transmembrane</keyword>
<organism evidence="3 4">
    <name type="scientific">Kineococcus aurantiacus</name>
    <dbReference type="NCBI Taxonomy" id="37633"/>
    <lineage>
        <taxon>Bacteria</taxon>
        <taxon>Bacillati</taxon>
        <taxon>Actinomycetota</taxon>
        <taxon>Actinomycetes</taxon>
        <taxon>Kineosporiales</taxon>
        <taxon>Kineosporiaceae</taxon>
        <taxon>Kineococcus</taxon>
    </lineage>
</organism>
<dbReference type="Proteomes" id="UP000521922">
    <property type="component" value="Unassembled WGS sequence"/>
</dbReference>
<keyword evidence="2" id="KW-1133">Transmembrane helix</keyword>
<dbReference type="EMBL" id="JACCBB010000001">
    <property type="protein sequence ID" value="NYD24805.1"/>
    <property type="molecule type" value="Genomic_DNA"/>
</dbReference>
<evidence type="ECO:0000313" key="3">
    <source>
        <dbReference type="EMBL" id="NYD24805.1"/>
    </source>
</evidence>
<protein>
    <submittedName>
        <fullName evidence="3">Uncharacterized membrane protein HdeD (DUF308 family)</fullName>
    </submittedName>
</protein>
<accession>A0A7Y9DQ83</accession>
<reference evidence="3 4" key="1">
    <citation type="submission" date="2020-07" db="EMBL/GenBank/DDBJ databases">
        <title>Sequencing the genomes of 1000 actinobacteria strains.</title>
        <authorList>
            <person name="Klenk H.-P."/>
        </authorList>
    </citation>
    <scope>NUCLEOTIDE SEQUENCE [LARGE SCALE GENOMIC DNA]</scope>
    <source>
        <strain evidence="3 4">DSM 7487</strain>
    </source>
</reference>
<comment type="caution">
    <text evidence="3">The sequence shown here is derived from an EMBL/GenBank/DDBJ whole genome shotgun (WGS) entry which is preliminary data.</text>
</comment>
<keyword evidence="2" id="KW-0472">Membrane</keyword>
<gene>
    <name evidence="3" type="ORF">BJ968_004345</name>
</gene>
<feature type="transmembrane region" description="Helical" evidence="2">
    <location>
        <begin position="178"/>
        <end position="198"/>
    </location>
</feature>
<dbReference type="RefSeq" id="WP_218885225.1">
    <property type="nucleotide sequence ID" value="NZ_BAAAGN010000015.1"/>
</dbReference>
<sequence>MDDTASRTTSPTPGTTPSTTPGTVGGAATTLRRLYFVRFAFAVVWAAVVLSMASHLGPLTGTLLVLYPLFDVAAAVVDARASRSRGATTGALAGLYANMAVSLLTAVAVGFAATSGIPAVLRVWGTWAIVAGLIQLVVAVRRRRMGGQWPLIVSGAVSALAGASFIAGAGAADPVLTGAAGYAVPGAVFFLISALRLGRAARAEQLSA</sequence>
<proteinExistence type="predicted"/>
<keyword evidence="4" id="KW-1185">Reference proteome</keyword>
<feature type="region of interest" description="Disordered" evidence="1">
    <location>
        <begin position="1"/>
        <end position="24"/>
    </location>
</feature>
<evidence type="ECO:0000256" key="1">
    <source>
        <dbReference type="SAM" id="MobiDB-lite"/>
    </source>
</evidence>
<evidence type="ECO:0000313" key="4">
    <source>
        <dbReference type="Proteomes" id="UP000521922"/>
    </source>
</evidence>
<feature type="transmembrane region" description="Helical" evidence="2">
    <location>
        <begin position="59"/>
        <end position="79"/>
    </location>
</feature>